<evidence type="ECO:0000256" key="1">
    <source>
        <dbReference type="SAM" id="MobiDB-lite"/>
    </source>
</evidence>
<accession>A0A0F7L5Y1</accession>
<name>A0A0F7L5Y1_9VIRU</name>
<dbReference type="EMBL" id="KR029587">
    <property type="protein sequence ID" value="AKH46938.1"/>
    <property type="molecule type" value="Genomic_DNA"/>
</dbReference>
<reference evidence="2" key="2">
    <citation type="submission" date="2015-03" db="EMBL/GenBank/DDBJ databases">
        <authorList>
            <person name="Chow C.-E.T."/>
            <person name="Winget D.M."/>
            <person name="White R.A.III."/>
            <person name="Hallam S.J."/>
            <person name="Suttle C.A."/>
        </authorList>
    </citation>
    <scope>NUCLEOTIDE SEQUENCE</scope>
    <source>
        <strain evidence="2">Anoxic2_3</strain>
    </source>
</reference>
<sequence>MTPCSRSWSEQEITTHARTLNAGKRERRQSFNALTFTPAGIRLRGGTRRTLRPFASSVTWIGTLTLLRRVSWR</sequence>
<proteinExistence type="predicted"/>
<feature type="compositionally biased region" description="Polar residues" evidence="1">
    <location>
        <begin position="1"/>
        <end position="18"/>
    </location>
</feature>
<feature type="region of interest" description="Disordered" evidence="1">
    <location>
        <begin position="1"/>
        <end position="24"/>
    </location>
</feature>
<protein>
    <submittedName>
        <fullName evidence="2">Uncharacterized protein</fullName>
    </submittedName>
</protein>
<organism evidence="2">
    <name type="scientific">uncultured marine virus</name>
    <dbReference type="NCBI Taxonomy" id="186617"/>
    <lineage>
        <taxon>Viruses</taxon>
        <taxon>environmental samples</taxon>
    </lineage>
</organism>
<evidence type="ECO:0000313" key="2">
    <source>
        <dbReference type="EMBL" id="AKH46938.1"/>
    </source>
</evidence>
<reference evidence="2" key="1">
    <citation type="journal article" date="2015" name="Front. Microbiol.">
        <title>Combining genomic sequencing methods to explore viral diversity and reveal potential virus-host interactions.</title>
        <authorList>
            <person name="Chow C.E."/>
            <person name="Winget D.M."/>
            <person name="White R.A.III."/>
            <person name="Hallam S.J."/>
            <person name="Suttle C.A."/>
        </authorList>
    </citation>
    <scope>NUCLEOTIDE SEQUENCE</scope>
    <source>
        <strain evidence="2">Anoxic2_3</strain>
    </source>
</reference>